<reference evidence="3 4" key="1">
    <citation type="journal article" date="2010" name="Proc. Natl. Acad. Sci. U.S.A.">
        <title>Insights into evolution of multicellular fungi from the assembled chromosomes of the mushroom Coprinopsis cinerea (Coprinus cinereus).</title>
        <authorList>
            <person name="Stajich J.E."/>
            <person name="Wilke S.K."/>
            <person name="Ahren D."/>
            <person name="Au C.H."/>
            <person name="Birren B.W."/>
            <person name="Borodovsky M."/>
            <person name="Burns C."/>
            <person name="Canback B."/>
            <person name="Casselton L.A."/>
            <person name="Cheng C.K."/>
            <person name="Deng J."/>
            <person name="Dietrich F.S."/>
            <person name="Fargo D.C."/>
            <person name="Farman M.L."/>
            <person name="Gathman A.C."/>
            <person name="Goldberg J."/>
            <person name="Guigo R."/>
            <person name="Hoegger P.J."/>
            <person name="Hooker J.B."/>
            <person name="Huggins A."/>
            <person name="James T.Y."/>
            <person name="Kamada T."/>
            <person name="Kilaru S."/>
            <person name="Kodira C."/>
            <person name="Kues U."/>
            <person name="Kupfer D."/>
            <person name="Kwan H.S."/>
            <person name="Lomsadze A."/>
            <person name="Li W."/>
            <person name="Lilly W.W."/>
            <person name="Ma L.J."/>
            <person name="Mackey A.J."/>
            <person name="Manning G."/>
            <person name="Martin F."/>
            <person name="Muraguchi H."/>
            <person name="Natvig D.O."/>
            <person name="Palmerini H."/>
            <person name="Ramesh M.A."/>
            <person name="Rehmeyer C.J."/>
            <person name="Roe B.A."/>
            <person name="Shenoy N."/>
            <person name="Stanke M."/>
            <person name="Ter-Hovhannisyan V."/>
            <person name="Tunlid A."/>
            <person name="Velagapudi R."/>
            <person name="Vision T.J."/>
            <person name="Zeng Q."/>
            <person name="Zolan M.E."/>
            <person name="Pukkila P.J."/>
        </authorList>
    </citation>
    <scope>NUCLEOTIDE SEQUENCE [LARGE SCALE GENOMIC DNA]</scope>
    <source>
        <strain evidence="4">Okayama-7 / 130 / ATCC MYA-4618 / FGSC 9003</strain>
    </source>
</reference>
<dbReference type="VEuPathDB" id="FungiDB:CC1G_01447"/>
<dbReference type="AlphaFoldDB" id="A8NYV6"/>
<dbReference type="GO" id="GO:0008972">
    <property type="term" value="F:phosphomethylpyrimidine kinase activity"/>
    <property type="evidence" value="ECO:0007669"/>
    <property type="project" value="InterPro"/>
</dbReference>
<proteinExistence type="predicted"/>
<dbReference type="NCBIfam" id="TIGR04306">
    <property type="entry name" value="salvage_TenA"/>
    <property type="match status" value="1"/>
</dbReference>
<evidence type="ECO:0000259" key="1">
    <source>
        <dbReference type="Pfam" id="PF03070"/>
    </source>
</evidence>
<dbReference type="NCBIfam" id="TIGR00097">
    <property type="entry name" value="HMP-P_kinase"/>
    <property type="match status" value="1"/>
</dbReference>
<evidence type="ECO:0000313" key="4">
    <source>
        <dbReference type="Proteomes" id="UP000001861"/>
    </source>
</evidence>
<feature type="domain" description="Thiaminase-2/PQQC" evidence="1">
    <location>
        <begin position="340"/>
        <end position="552"/>
    </location>
</feature>
<comment type="caution">
    <text evidence="3">The sequence shown here is derived from an EMBL/GenBank/DDBJ whole genome shotgun (WGS) entry which is preliminary data.</text>
</comment>
<feature type="domain" description="Pyridoxamine kinase/Phosphomethylpyrimidine kinase" evidence="2">
    <location>
        <begin position="16"/>
        <end position="216"/>
    </location>
</feature>
<dbReference type="Proteomes" id="UP000001861">
    <property type="component" value="Unassembled WGS sequence"/>
</dbReference>
<dbReference type="OMA" id="FWEMFPY"/>
<dbReference type="GO" id="GO:0005829">
    <property type="term" value="C:cytosol"/>
    <property type="evidence" value="ECO:0007669"/>
    <property type="project" value="TreeGrafter"/>
</dbReference>
<dbReference type="InterPro" id="IPR004305">
    <property type="entry name" value="Thiaminase-2/PQQC"/>
</dbReference>
<dbReference type="PANTHER" id="PTHR20858:SF17">
    <property type="entry name" value="HYDROXYMETHYLPYRIMIDINE_PHOSPHOMETHYLPYRIMIDINE KINASE THI20-RELATED"/>
    <property type="match status" value="1"/>
</dbReference>
<evidence type="ECO:0000313" key="3">
    <source>
        <dbReference type="EMBL" id="EAU84451.1"/>
    </source>
</evidence>
<organism evidence="3 4">
    <name type="scientific">Coprinopsis cinerea (strain Okayama-7 / 130 / ATCC MYA-4618 / FGSC 9003)</name>
    <name type="common">Inky cap fungus</name>
    <name type="synonym">Hormographiella aspergillata</name>
    <dbReference type="NCBI Taxonomy" id="240176"/>
    <lineage>
        <taxon>Eukaryota</taxon>
        <taxon>Fungi</taxon>
        <taxon>Dikarya</taxon>
        <taxon>Basidiomycota</taxon>
        <taxon>Agaricomycotina</taxon>
        <taxon>Agaricomycetes</taxon>
        <taxon>Agaricomycetidae</taxon>
        <taxon>Agaricales</taxon>
        <taxon>Agaricineae</taxon>
        <taxon>Psathyrellaceae</taxon>
        <taxon>Coprinopsis</taxon>
    </lineage>
</organism>
<dbReference type="RefSeq" id="XP_001837535.1">
    <property type="nucleotide sequence ID" value="XM_001837483.1"/>
</dbReference>
<dbReference type="InParanoid" id="A8NYV6"/>
<dbReference type="InterPro" id="IPR016084">
    <property type="entry name" value="Haem_Oase-like_multi-hlx"/>
</dbReference>
<dbReference type="EMBL" id="AACS02000005">
    <property type="protein sequence ID" value="EAU84451.1"/>
    <property type="molecule type" value="Genomic_DNA"/>
</dbReference>
<sequence>MTTAEARGALTIAGSDPSGGAGIQADLKTFAAHGCYGASVITSLTAQNTTGVQGVHAVPPDFVVQQLRMVFDDIDIKAIKTGMLYDAVIAAEVAKVLKERQAAGKLAPVVCDPVCVSTSGHTLLKPDALDVLVSQVFPLTTLITPNKPETELLLKTPNSEVKIESLADMYTAAVELSKKTSTAVLVKGGHVVSSLKNLEEITQKHSNVEVVKQNLYDENMEILLVGRDPKELNPEIVVDLLYQPDTQSAVVYARPRIESTSTHGTGCTLSAAIASGLAQGLSLKDAVAQGALYTHFGIATAQPIGKGYGPLNHLHCVNRTVISSPTPTNPYPFAHYLIRNTKEVWKGYVEHEFVKQLGKGVLAKEKFVHFIKQDYHYLKYYARAYGLLASKSSTFPEIHAAATIIMSVIHEIDTHKSFCETFGVTAEELENTPESTATTAYGAFIINSGVQGDACALMMAVLSCLLGYGEVGLWLKKESELPNSWVVMEGNPYKKWIEDYSGEGYQSAVRVGLATIEKMLVADHPSPARLKEWLGIFQRCTALERGFWDMAMGLHK</sequence>
<dbReference type="OrthoDB" id="10028886at2759"/>
<dbReference type="Gene3D" id="3.40.1190.20">
    <property type="match status" value="1"/>
</dbReference>
<dbReference type="Pfam" id="PF03070">
    <property type="entry name" value="TENA_THI-4"/>
    <property type="match status" value="1"/>
</dbReference>
<dbReference type="PANTHER" id="PTHR20858">
    <property type="entry name" value="PHOSPHOMETHYLPYRIMIDINE KINASE"/>
    <property type="match status" value="1"/>
</dbReference>
<dbReference type="GeneID" id="6014092"/>
<dbReference type="GO" id="GO:0050334">
    <property type="term" value="F:thiaminase activity"/>
    <property type="evidence" value="ECO:0007669"/>
    <property type="project" value="InterPro"/>
</dbReference>
<dbReference type="SUPFAM" id="SSF53613">
    <property type="entry name" value="Ribokinase-like"/>
    <property type="match status" value="1"/>
</dbReference>
<dbReference type="InterPro" id="IPR027574">
    <property type="entry name" value="Thiaminase_II"/>
</dbReference>
<dbReference type="SUPFAM" id="SSF48613">
    <property type="entry name" value="Heme oxygenase-like"/>
    <property type="match status" value="1"/>
</dbReference>
<name>A8NYV6_COPC7</name>
<accession>A8NYV6</accession>
<dbReference type="Pfam" id="PF08543">
    <property type="entry name" value="Phos_pyr_kin"/>
    <property type="match status" value="1"/>
</dbReference>
<dbReference type="FunCoup" id="A8NYV6">
    <property type="interactions" value="230"/>
</dbReference>
<dbReference type="CDD" id="cd19367">
    <property type="entry name" value="TenA_C_ScTHI20-like"/>
    <property type="match status" value="1"/>
</dbReference>
<dbReference type="InterPro" id="IPR029056">
    <property type="entry name" value="Ribokinase-like"/>
</dbReference>
<dbReference type="GO" id="GO:0009228">
    <property type="term" value="P:thiamine biosynthetic process"/>
    <property type="evidence" value="ECO:0007669"/>
    <property type="project" value="InterPro"/>
</dbReference>
<dbReference type="InterPro" id="IPR004399">
    <property type="entry name" value="HMP/HMP-P_kinase_dom"/>
</dbReference>
<dbReference type="GO" id="GO:0008902">
    <property type="term" value="F:hydroxymethylpyrimidine kinase activity"/>
    <property type="evidence" value="ECO:0007669"/>
    <property type="project" value="TreeGrafter"/>
</dbReference>
<dbReference type="Gene3D" id="1.20.910.10">
    <property type="entry name" value="Heme oxygenase-like"/>
    <property type="match status" value="1"/>
</dbReference>
<dbReference type="CDD" id="cd01169">
    <property type="entry name" value="HMPP_kinase"/>
    <property type="match status" value="1"/>
</dbReference>
<dbReference type="InterPro" id="IPR013749">
    <property type="entry name" value="PM/HMP-P_kinase-1"/>
</dbReference>
<protein>
    <submittedName>
        <fullName evidence="3">Thiamin biosynthesis protein</fullName>
    </submittedName>
</protein>
<gene>
    <name evidence="3" type="ORF">CC1G_01447</name>
</gene>
<dbReference type="KEGG" id="cci:CC1G_01447"/>
<dbReference type="STRING" id="240176.A8NYV6"/>
<evidence type="ECO:0000259" key="2">
    <source>
        <dbReference type="Pfam" id="PF08543"/>
    </source>
</evidence>
<keyword evidence="4" id="KW-1185">Reference proteome</keyword>
<dbReference type="eggNOG" id="KOG2598">
    <property type="taxonomic scope" value="Eukaryota"/>
</dbReference>